<feature type="region of interest" description="Disordered" evidence="5">
    <location>
        <begin position="96"/>
        <end position="130"/>
    </location>
</feature>
<organism evidence="9 10">
    <name type="scientific">Trebonia kvetii</name>
    <dbReference type="NCBI Taxonomy" id="2480626"/>
    <lineage>
        <taxon>Bacteria</taxon>
        <taxon>Bacillati</taxon>
        <taxon>Actinomycetota</taxon>
        <taxon>Actinomycetes</taxon>
        <taxon>Streptosporangiales</taxon>
        <taxon>Treboniaceae</taxon>
        <taxon>Trebonia</taxon>
    </lineage>
</organism>
<evidence type="ECO:0000256" key="1">
    <source>
        <dbReference type="ARBA" id="ARBA00010641"/>
    </source>
</evidence>
<dbReference type="Gene3D" id="1.10.10.10">
    <property type="entry name" value="Winged helix-like DNA-binding domain superfamily/Winged helix DNA-binding domain"/>
    <property type="match status" value="1"/>
</dbReference>
<dbReference type="InterPro" id="IPR036388">
    <property type="entry name" value="WH-like_DNA-bd_sf"/>
</dbReference>
<dbReference type="Proteomes" id="UP000460272">
    <property type="component" value="Unassembled WGS sequence"/>
</dbReference>
<dbReference type="NCBIfam" id="TIGR02937">
    <property type="entry name" value="sigma70-ECF"/>
    <property type="match status" value="1"/>
</dbReference>
<evidence type="ECO:0000313" key="9">
    <source>
        <dbReference type="EMBL" id="TVZ05988.1"/>
    </source>
</evidence>
<dbReference type="Gene3D" id="1.10.1740.10">
    <property type="match status" value="1"/>
</dbReference>
<dbReference type="InterPro" id="IPR014284">
    <property type="entry name" value="RNA_pol_sigma-70_dom"/>
</dbReference>
<name>A0A6P2C453_9ACTN</name>
<evidence type="ECO:0000259" key="7">
    <source>
        <dbReference type="Pfam" id="PF08281"/>
    </source>
</evidence>
<dbReference type="SUPFAM" id="SSF88946">
    <property type="entry name" value="Sigma2 domain of RNA polymerase sigma factors"/>
    <property type="match status" value="1"/>
</dbReference>
<dbReference type="InterPro" id="IPR013324">
    <property type="entry name" value="RNA_pol_sigma_r3/r4-like"/>
</dbReference>
<dbReference type="Pfam" id="PF04542">
    <property type="entry name" value="Sigma70_r2"/>
    <property type="match status" value="1"/>
</dbReference>
<keyword evidence="10" id="KW-1185">Reference proteome</keyword>
<comment type="caution">
    <text evidence="9">The sequence shown here is derived from an EMBL/GenBank/DDBJ whole genome shotgun (WGS) entry which is preliminary data.</text>
</comment>
<feature type="domain" description="DUF6596" evidence="8">
    <location>
        <begin position="208"/>
        <end position="308"/>
    </location>
</feature>
<dbReference type="InterPro" id="IPR013325">
    <property type="entry name" value="RNA_pol_sigma_r2"/>
</dbReference>
<dbReference type="EMBL" id="RPFW01000001">
    <property type="protein sequence ID" value="TVZ05988.1"/>
    <property type="molecule type" value="Genomic_DNA"/>
</dbReference>
<comment type="similarity">
    <text evidence="1">Belongs to the sigma-70 factor family. ECF subfamily.</text>
</comment>
<dbReference type="Pfam" id="PF20239">
    <property type="entry name" value="DUF6596"/>
    <property type="match status" value="1"/>
</dbReference>
<protein>
    <submittedName>
        <fullName evidence="9">Sigma-70 family RNA polymerase sigma factor</fullName>
    </submittedName>
</protein>
<dbReference type="RefSeq" id="WP_145850741.1">
    <property type="nucleotide sequence ID" value="NZ_RPFW01000001.1"/>
</dbReference>
<dbReference type="PANTHER" id="PTHR47756">
    <property type="entry name" value="BLL6612 PROTEIN-RELATED"/>
    <property type="match status" value="1"/>
</dbReference>
<keyword evidence="3" id="KW-0731">Sigma factor</keyword>
<reference evidence="9 10" key="1">
    <citation type="submission" date="2018-11" db="EMBL/GenBank/DDBJ databases">
        <title>Trebonia kvetii gen.nov., sp.nov., a novel acidophilic actinobacterium, and proposal of the new actinobacterial family Treboniaceae fam. nov.</title>
        <authorList>
            <person name="Rapoport D."/>
            <person name="Sagova-Mareckova M."/>
            <person name="Sedlacek I."/>
            <person name="Provaznik J."/>
            <person name="Kralova S."/>
            <person name="Pavlinic D."/>
            <person name="Benes V."/>
            <person name="Kopecky J."/>
        </authorList>
    </citation>
    <scope>NUCLEOTIDE SEQUENCE [LARGE SCALE GENOMIC DNA]</scope>
    <source>
        <strain evidence="9 10">15Tr583</strain>
    </source>
</reference>
<evidence type="ECO:0000256" key="5">
    <source>
        <dbReference type="SAM" id="MobiDB-lite"/>
    </source>
</evidence>
<evidence type="ECO:0000259" key="8">
    <source>
        <dbReference type="Pfam" id="PF20239"/>
    </source>
</evidence>
<proteinExistence type="inferred from homology"/>
<keyword evidence="4" id="KW-0804">Transcription</keyword>
<evidence type="ECO:0000313" key="10">
    <source>
        <dbReference type="Proteomes" id="UP000460272"/>
    </source>
</evidence>
<feature type="domain" description="RNA polymerase sigma-70 region 2" evidence="6">
    <location>
        <begin position="12"/>
        <end position="77"/>
    </location>
</feature>
<sequence>MDAGRESLERAYRDEATRIRAALAARTGDVGLAEDAVQDAFIEAIEHWPRDGVPANPGGWLATTARRKALDRLRRDKTGADKLALLAATEVWAAPAAQAGSPGEARPGRHEAWPPAGHGGEPDAGGPDRQADDELLSLAFACCHPALARDAQVALTLRAVCGLTTEQIAAAFLVSEPTMSQRILRARKTLSGLRTPVTIPDPDELADRLAQVLAVVYLVFNEGYLASSGREPARRDLAAQAIALTRTLHRLMPREPEVLGLLALLLLHESRARARFDGWGRIIRLKDQDRAKWDRRLADEAGRYLDRAITLRRAGPYQVQAAIAALHAQAPSYEETDWRQIRLLYSRLQQLAPSPVVLLNRAVATRYAIGAEQALAEIEPLAAELDGYHLFHALRAALLAAVGRTEEAERVRERALALAANPAERELLTRGLSL</sequence>
<dbReference type="GO" id="GO:0016987">
    <property type="term" value="F:sigma factor activity"/>
    <property type="evidence" value="ECO:0007669"/>
    <property type="project" value="UniProtKB-KW"/>
</dbReference>
<evidence type="ECO:0000256" key="2">
    <source>
        <dbReference type="ARBA" id="ARBA00023015"/>
    </source>
</evidence>
<evidence type="ECO:0000256" key="3">
    <source>
        <dbReference type="ARBA" id="ARBA00023082"/>
    </source>
</evidence>
<dbReference type="InterPro" id="IPR013249">
    <property type="entry name" value="RNA_pol_sigma70_r4_t2"/>
</dbReference>
<dbReference type="InterPro" id="IPR007627">
    <property type="entry name" value="RNA_pol_sigma70_r2"/>
</dbReference>
<dbReference type="OrthoDB" id="3206561at2"/>
<dbReference type="GO" id="GO:0003677">
    <property type="term" value="F:DNA binding"/>
    <property type="evidence" value="ECO:0007669"/>
    <property type="project" value="InterPro"/>
</dbReference>
<dbReference type="Pfam" id="PF08281">
    <property type="entry name" value="Sigma70_r4_2"/>
    <property type="match status" value="1"/>
</dbReference>
<dbReference type="AlphaFoldDB" id="A0A6P2C453"/>
<evidence type="ECO:0000259" key="6">
    <source>
        <dbReference type="Pfam" id="PF04542"/>
    </source>
</evidence>
<feature type="domain" description="RNA polymerase sigma factor 70 region 4 type 2" evidence="7">
    <location>
        <begin position="139"/>
        <end position="190"/>
    </location>
</feature>
<accession>A0A6P2C453</accession>
<dbReference type="GO" id="GO:0006352">
    <property type="term" value="P:DNA-templated transcription initiation"/>
    <property type="evidence" value="ECO:0007669"/>
    <property type="project" value="InterPro"/>
</dbReference>
<dbReference type="PANTHER" id="PTHR47756:SF2">
    <property type="entry name" value="BLL6612 PROTEIN"/>
    <property type="match status" value="1"/>
</dbReference>
<dbReference type="InterPro" id="IPR046531">
    <property type="entry name" value="DUF6596"/>
</dbReference>
<evidence type="ECO:0000256" key="4">
    <source>
        <dbReference type="ARBA" id="ARBA00023163"/>
    </source>
</evidence>
<gene>
    <name evidence="9" type="ORF">EAS64_00480</name>
</gene>
<dbReference type="SUPFAM" id="SSF88659">
    <property type="entry name" value="Sigma3 and sigma4 domains of RNA polymerase sigma factors"/>
    <property type="match status" value="1"/>
</dbReference>
<keyword evidence="2" id="KW-0805">Transcription regulation</keyword>